<dbReference type="InterPro" id="IPR015939">
    <property type="entry name" value="Fum_Rdtase/Succ_DH_flav-like_C"/>
</dbReference>
<organism evidence="2 3">
    <name type="scientific">Staphylococcus pseudintermedius</name>
    <dbReference type="NCBI Taxonomy" id="283734"/>
    <lineage>
        <taxon>Bacteria</taxon>
        <taxon>Bacillati</taxon>
        <taxon>Bacillota</taxon>
        <taxon>Bacilli</taxon>
        <taxon>Bacillales</taxon>
        <taxon>Staphylococcaceae</taxon>
        <taxon>Staphylococcus</taxon>
        <taxon>Staphylococcus intermedius group</taxon>
    </lineage>
</organism>
<feature type="non-terminal residue" evidence="2">
    <location>
        <position position="1"/>
    </location>
</feature>
<evidence type="ECO:0000313" key="2">
    <source>
        <dbReference type="EMBL" id="PWZ98389.1"/>
    </source>
</evidence>
<dbReference type="GO" id="GO:0016491">
    <property type="term" value="F:oxidoreductase activity"/>
    <property type="evidence" value="ECO:0007669"/>
    <property type="project" value="InterPro"/>
</dbReference>
<protein>
    <recommendedName>
        <fullName evidence="1">Fumarate reductase/succinate dehydrogenase flavoprotein-like C-terminal domain-containing protein</fullName>
    </recommendedName>
</protein>
<reference evidence="2 3" key="1">
    <citation type="journal article" date="2018" name="Vet. Microbiol.">
        <title>Clonal diversity and geographic distribution of methicillin-resistant Staphylococcus pseudintermedius from Australian animals: Discovery of novel sequence types.</title>
        <authorList>
            <person name="Worthing K.A."/>
            <person name="Abraham S."/>
            <person name="Coombs G.W."/>
            <person name="Pang S."/>
            <person name="Saputra S."/>
            <person name="Jordan D."/>
            <person name="Trott D.J."/>
            <person name="Norris J.M."/>
        </authorList>
    </citation>
    <scope>NUCLEOTIDE SEQUENCE [LARGE SCALE GENOMIC DNA]</scope>
    <source>
        <strain evidence="2 3">ST71 3</strain>
    </source>
</reference>
<name>A0A317Z9X5_STAPS</name>
<evidence type="ECO:0000313" key="3">
    <source>
        <dbReference type="Proteomes" id="UP000246351"/>
    </source>
</evidence>
<proteinExistence type="predicted"/>
<dbReference type="SUPFAM" id="SSF46977">
    <property type="entry name" value="Succinate dehydrogenase/fumarate reductase flavoprotein C-terminal domain"/>
    <property type="match status" value="1"/>
</dbReference>
<sequence>YKPEFPERNDDEWLKHTLAEYKGPDAPPAFTYKPVDVSLIPPRKRDYTSKSKGGKK</sequence>
<dbReference type="Proteomes" id="UP000246351">
    <property type="component" value="Unassembled WGS sequence"/>
</dbReference>
<comment type="caution">
    <text evidence="2">The sequence shown here is derived from an EMBL/GenBank/DDBJ whole genome shotgun (WGS) entry which is preliminary data.</text>
</comment>
<dbReference type="Gene3D" id="4.10.80.40">
    <property type="entry name" value="succinate dehydrogenase protein domain"/>
    <property type="match status" value="1"/>
</dbReference>
<dbReference type="Pfam" id="PF02910">
    <property type="entry name" value="Succ_DH_flav_C"/>
    <property type="match status" value="1"/>
</dbReference>
<dbReference type="AlphaFoldDB" id="A0A317Z9X5"/>
<feature type="domain" description="Fumarate reductase/succinate dehydrogenase flavoprotein-like C-terminal" evidence="1">
    <location>
        <begin position="1"/>
        <end position="47"/>
    </location>
</feature>
<gene>
    <name evidence="2" type="ORF">DD924_08385</name>
</gene>
<accession>A0A317Z9X5</accession>
<evidence type="ECO:0000259" key="1">
    <source>
        <dbReference type="Pfam" id="PF02910"/>
    </source>
</evidence>
<dbReference type="InterPro" id="IPR037099">
    <property type="entry name" value="Fum_R/Succ_DH_flav-like_C_sf"/>
</dbReference>
<dbReference type="EMBL" id="QEIV01000750">
    <property type="protein sequence ID" value="PWZ98389.1"/>
    <property type="molecule type" value="Genomic_DNA"/>
</dbReference>